<evidence type="ECO:0000256" key="4">
    <source>
        <dbReference type="ARBA" id="ARBA00023033"/>
    </source>
</evidence>
<reference evidence="7 8" key="1">
    <citation type="submission" date="2019-01" db="EMBL/GenBank/DDBJ databases">
        <title>The draft genome of Rhizobium sp. 24NR.</title>
        <authorList>
            <person name="Liu L."/>
            <person name="Liang L."/>
            <person name="Shi S."/>
            <person name="Xu L."/>
            <person name="Wang X."/>
            <person name="Li L."/>
            <person name="Zhang X."/>
        </authorList>
    </citation>
    <scope>NUCLEOTIDE SEQUENCE [LARGE SCALE GENOMIC DNA]</scope>
    <source>
        <strain evidence="7 8">24NR</strain>
    </source>
</reference>
<dbReference type="EMBL" id="SBIP01000001">
    <property type="protein sequence ID" value="RWX81368.1"/>
    <property type="molecule type" value="Genomic_DNA"/>
</dbReference>
<dbReference type="GO" id="GO:0016705">
    <property type="term" value="F:oxidoreductase activity, acting on paired donors, with incorporation or reduction of molecular oxygen"/>
    <property type="evidence" value="ECO:0007669"/>
    <property type="project" value="InterPro"/>
</dbReference>
<dbReference type="Pfam" id="PF00296">
    <property type="entry name" value="Bac_luciferase"/>
    <property type="match status" value="1"/>
</dbReference>
<accession>A0A444LM53</accession>
<evidence type="ECO:0000256" key="3">
    <source>
        <dbReference type="ARBA" id="ARBA00023002"/>
    </source>
</evidence>
<dbReference type="InterPro" id="IPR036661">
    <property type="entry name" value="Luciferase-like_sf"/>
</dbReference>
<keyword evidence="3" id="KW-0560">Oxidoreductase</keyword>
<sequence>MALTAPQPEHLDLKGPLDFNDSPLSRAAKQPLMLGLFLNLQDIRFSSVPTSNSWTFDYNAELVKRADELGFEIAFSRTQWLPKGGYDGESSLDSFIALGAMAAITKNILLISTIHVLYGPLHPLHLAKYGATLDHIAKGRWGINIVTGHRAIEHEMFGWQRIEHDKRYDMASELFDVLHRLWSETENFSHEGKLNPWAVNNGWITPKPLYGRPPLVTATGSPAGFDFAARHSDLVFVTSPGGAHIDSALETLPDHITVLKNRAASYGRQVKTVINPMVIARDTEKEALAFADAIEAGKPQPGTRAFGNSASPYDSDAHAWRGRSDPSHKQGRNLGSNIEIIGSPEQVVEKLVGLKKAGIDGVQLNFYDFREDLDYFADRILPLMKEAGLRL</sequence>
<feature type="domain" description="Luciferase-like" evidence="6">
    <location>
        <begin position="51"/>
        <end position="360"/>
    </location>
</feature>
<dbReference type="Gene3D" id="3.20.20.30">
    <property type="entry name" value="Luciferase-like domain"/>
    <property type="match status" value="1"/>
</dbReference>
<feature type="region of interest" description="Disordered" evidence="5">
    <location>
        <begin position="300"/>
        <end position="335"/>
    </location>
</feature>
<dbReference type="Proteomes" id="UP000287687">
    <property type="component" value="Unassembled WGS sequence"/>
</dbReference>
<keyword evidence="2" id="KW-0288">FMN</keyword>
<dbReference type="PANTHER" id="PTHR42847">
    <property type="entry name" value="ALKANESULFONATE MONOOXYGENASE"/>
    <property type="match status" value="1"/>
</dbReference>
<comment type="caution">
    <text evidence="7">The sequence shown here is derived from an EMBL/GenBank/DDBJ whole genome shotgun (WGS) entry which is preliminary data.</text>
</comment>
<dbReference type="InterPro" id="IPR011251">
    <property type="entry name" value="Luciferase-like_dom"/>
</dbReference>
<evidence type="ECO:0000313" key="7">
    <source>
        <dbReference type="EMBL" id="RWX81368.1"/>
    </source>
</evidence>
<evidence type="ECO:0000256" key="2">
    <source>
        <dbReference type="ARBA" id="ARBA00022643"/>
    </source>
</evidence>
<protein>
    <submittedName>
        <fullName evidence="7">LLM class flavin-dependent oxidoreductase</fullName>
    </submittedName>
</protein>
<evidence type="ECO:0000313" key="8">
    <source>
        <dbReference type="Proteomes" id="UP000287687"/>
    </source>
</evidence>
<evidence type="ECO:0000256" key="5">
    <source>
        <dbReference type="SAM" id="MobiDB-lite"/>
    </source>
</evidence>
<dbReference type="RefSeq" id="WP_128441193.1">
    <property type="nucleotide sequence ID" value="NZ_SBIP01000001.1"/>
</dbReference>
<dbReference type="CDD" id="cd01094">
    <property type="entry name" value="Alkanesulfonate_monoxygenase"/>
    <property type="match status" value="1"/>
</dbReference>
<evidence type="ECO:0000256" key="1">
    <source>
        <dbReference type="ARBA" id="ARBA00022630"/>
    </source>
</evidence>
<dbReference type="InterPro" id="IPR050172">
    <property type="entry name" value="SsuD_RutA_monooxygenase"/>
</dbReference>
<keyword evidence="8" id="KW-1185">Reference proteome</keyword>
<proteinExistence type="predicted"/>
<keyword evidence="4" id="KW-0503">Monooxygenase</keyword>
<dbReference type="PANTHER" id="PTHR42847:SF4">
    <property type="entry name" value="ALKANESULFONATE MONOOXYGENASE-RELATED"/>
    <property type="match status" value="1"/>
</dbReference>
<dbReference type="OrthoDB" id="9814695at2"/>
<dbReference type="SUPFAM" id="SSF51679">
    <property type="entry name" value="Bacterial luciferase-like"/>
    <property type="match status" value="1"/>
</dbReference>
<feature type="compositionally biased region" description="Basic and acidic residues" evidence="5">
    <location>
        <begin position="315"/>
        <end position="328"/>
    </location>
</feature>
<gene>
    <name evidence="7" type="ORF">EPK99_03405</name>
</gene>
<evidence type="ECO:0000259" key="6">
    <source>
        <dbReference type="Pfam" id="PF00296"/>
    </source>
</evidence>
<name>A0A444LM53_9HYPH</name>
<dbReference type="AlphaFoldDB" id="A0A444LM53"/>
<keyword evidence="1" id="KW-0285">Flavoprotein</keyword>
<dbReference type="GO" id="GO:0004497">
    <property type="term" value="F:monooxygenase activity"/>
    <property type="evidence" value="ECO:0007669"/>
    <property type="project" value="UniProtKB-KW"/>
</dbReference>
<organism evidence="7 8">
    <name type="scientific">Neorhizobium lilium</name>
    <dbReference type="NCBI Taxonomy" id="2503024"/>
    <lineage>
        <taxon>Bacteria</taxon>
        <taxon>Pseudomonadati</taxon>
        <taxon>Pseudomonadota</taxon>
        <taxon>Alphaproteobacteria</taxon>
        <taxon>Hyphomicrobiales</taxon>
        <taxon>Rhizobiaceae</taxon>
        <taxon>Rhizobium/Agrobacterium group</taxon>
        <taxon>Neorhizobium</taxon>
    </lineage>
</organism>